<keyword evidence="4" id="KW-1185">Reference proteome</keyword>
<reference evidence="3" key="1">
    <citation type="submission" date="2023-07" db="EMBL/GenBank/DDBJ databases">
        <title>draft genome sequence of fig (Ficus carica).</title>
        <authorList>
            <person name="Takahashi T."/>
            <person name="Nishimura K."/>
        </authorList>
    </citation>
    <scope>NUCLEOTIDE SEQUENCE</scope>
</reference>
<protein>
    <submittedName>
        <fullName evidence="3">Uncharacterized protein</fullName>
    </submittedName>
</protein>
<keyword evidence="2" id="KW-1133">Transmembrane helix</keyword>
<dbReference type="EMBL" id="BTGU01000154">
    <property type="protein sequence ID" value="GMN63610.1"/>
    <property type="molecule type" value="Genomic_DNA"/>
</dbReference>
<evidence type="ECO:0000313" key="3">
    <source>
        <dbReference type="EMBL" id="GMN63610.1"/>
    </source>
</evidence>
<evidence type="ECO:0000256" key="1">
    <source>
        <dbReference type="SAM" id="MobiDB-lite"/>
    </source>
</evidence>
<keyword evidence="2" id="KW-0472">Membrane</keyword>
<dbReference type="AlphaFoldDB" id="A0AA88DYZ1"/>
<feature type="compositionally biased region" description="Polar residues" evidence="1">
    <location>
        <begin position="167"/>
        <end position="178"/>
    </location>
</feature>
<accession>A0AA88DYZ1</accession>
<proteinExistence type="predicted"/>
<name>A0AA88DYZ1_FICCA</name>
<gene>
    <name evidence="3" type="ORF">TIFTF001_032692</name>
</gene>
<evidence type="ECO:0000313" key="4">
    <source>
        <dbReference type="Proteomes" id="UP001187192"/>
    </source>
</evidence>
<feature type="transmembrane region" description="Helical" evidence="2">
    <location>
        <begin position="213"/>
        <end position="234"/>
    </location>
</feature>
<comment type="caution">
    <text evidence="3">The sequence shown here is derived from an EMBL/GenBank/DDBJ whole genome shotgun (WGS) entry which is preliminary data.</text>
</comment>
<organism evidence="3 4">
    <name type="scientific">Ficus carica</name>
    <name type="common">Common fig</name>
    <dbReference type="NCBI Taxonomy" id="3494"/>
    <lineage>
        <taxon>Eukaryota</taxon>
        <taxon>Viridiplantae</taxon>
        <taxon>Streptophyta</taxon>
        <taxon>Embryophyta</taxon>
        <taxon>Tracheophyta</taxon>
        <taxon>Spermatophyta</taxon>
        <taxon>Magnoliopsida</taxon>
        <taxon>eudicotyledons</taxon>
        <taxon>Gunneridae</taxon>
        <taxon>Pentapetalae</taxon>
        <taxon>rosids</taxon>
        <taxon>fabids</taxon>
        <taxon>Rosales</taxon>
        <taxon>Moraceae</taxon>
        <taxon>Ficeae</taxon>
        <taxon>Ficus</taxon>
    </lineage>
</organism>
<feature type="region of interest" description="Disordered" evidence="1">
    <location>
        <begin position="165"/>
        <end position="184"/>
    </location>
</feature>
<keyword evidence="2" id="KW-0812">Transmembrane</keyword>
<evidence type="ECO:0000256" key="2">
    <source>
        <dbReference type="SAM" id="Phobius"/>
    </source>
</evidence>
<dbReference type="Proteomes" id="UP001187192">
    <property type="component" value="Unassembled WGS sequence"/>
</dbReference>
<sequence>MDILTFNRLDVESVVVSSDIDAMLKDKSPLTDDEFINDLDVDDKDIDVWTNCYMASSAGGTEPPSAAAPKIKGWRKAKLLDVTRKDWFKFDLDANGGLIWSIIYRDSAKCYKDWKNDLYNYFKDIGGADNEEYVGTTSVTNSKNRDDHKWKSLHGRISYAYHRNKKSNTQIQQPQSKIDNWGGRHSSVGPRYMSRAYDGSRPYTSVEDRPRRFFILGIPVGVLVIGATSAGVSITRTWPLMDPLPPQADDDAADDDDETTNLVRIGTTTITFFPMRFARGAAASEYYKWYDHKGHENHTEQEHHASRTNLK</sequence>